<dbReference type="SUPFAM" id="SSF160113">
    <property type="entry name" value="YegP-like"/>
    <property type="match status" value="2"/>
</dbReference>
<organism evidence="2 3">
    <name type="scientific">Flavobacterium psychrotolerans</name>
    <dbReference type="NCBI Taxonomy" id="2169410"/>
    <lineage>
        <taxon>Bacteria</taxon>
        <taxon>Pseudomonadati</taxon>
        <taxon>Bacteroidota</taxon>
        <taxon>Flavobacteriia</taxon>
        <taxon>Flavobacteriales</taxon>
        <taxon>Flavobacteriaceae</taxon>
        <taxon>Flavobacterium</taxon>
    </lineage>
</organism>
<dbReference type="AlphaFoldDB" id="A0A2U1JNY8"/>
<dbReference type="InterPro" id="IPR036913">
    <property type="entry name" value="YegP-like_sf"/>
</dbReference>
<evidence type="ECO:0000259" key="1">
    <source>
        <dbReference type="Pfam" id="PF07411"/>
    </source>
</evidence>
<dbReference type="Pfam" id="PF07411">
    <property type="entry name" value="DUF1508"/>
    <property type="match status" value="1"/>
</dbReference>
<dbReference type="OrthoDB" id="1439045at2"/>
<dbReference type="InterPro" id="IPR010879">
    <property type="entry name" value="DUF1508"/>
</dbReference>
<keyword evidence="3" id="KW-1185">Reference proteome</keyword>
<protein>
    <submittedName>
        <fullName evidence="2">DUF1508 domain-containing protein</fullName>
    </submittedName>
</protein>
<feature type="domain" description="DUF1508" evidence="1">
    <location>
        <begin position="11"/>
        <end position="47"/>
    </location>
</feature>
<comment type="caution">
    <text evidence="2">The sequence shown here is derived from an EMBL/GenBank/DDBJ whole genome shotgun (WGS) entry which is preliminary data.</text>
</comment>
<evidence type="ECO:0000313" key="2">
    <source>
        <dbReference type="EMBL" id="PWA06558.1"/>
    </source>
</evidence>
<dbReference type="EMBL" id="QCZI01000003">
    <property type="protein sequence ID" value="PWA06558.1"/>
    <property type="molecule type" value="Genomic_DNA"/>
</dbReference>
<sequence>MGAFVISKRFNGEFKFVFTSRKGKTIFTSLSYATQEKCEAAIELIKGTIEKSTYLKFKSSNGKYFFKLVIDEIELASSRKYTTELRLQKGINEIVQYASKAETLDFSSDDFIFSDLDIIEREI</sequence>
<dbReference type="Proteomes" id="UP000245449">
    <property type="component" value="Unassembled WGS sequence"/>
</dbReference>
<name>A0A2U1JNY8_9FLAO</name>
<dbReference type="Gene3D" id="2.30.29.80">
    <property type="match status" value="1"/>
</dbReference>
<evidence type="ECO:0000313" key="3">
    <source>
        <dbReference type="Proteomes" id="UP000245449"/>
    </source>
</evidence>
<gene>
    <name evidence="2" type="ORF">DB895_03845</name>
</gene>
<dbReference type="RefSeq" id="WP_116724032.1">
    <property type="nucleotide sequence ID" value="NZ_QCZI01000003.1"/>
</dbReference>
<accession>A0A2U1JNY8</accession>
<reference evidence="2 3" key="1">
    <citation type="submission" date="2018-04" db="EMBL/GenBank/DDBJ databases">
        <title>Flavobacterium sp. nov., isolated from glacier ice.</title>
        <authorList>
            <person name="Liu Q."/>
            <person name="Xin Y.-H."/>
        </authorList>
    </citation>
    <scope>NUCLEOTIDE SEQUENCE [LARGE SCALE GENOMIC DNA]</scope>
    <source>
        <strain evidence="2 3">RB1R5</strain>
    </source>
</reference>
<proteinExistence type="predicted"/>